<proteinExistence type="predicted"/>
<dbReference type="AlphaFoldDB" id="A0A8X6KH59"/>
<evidence type="ECO:0000313" key="1">
    <source>
        <dbReference type="EMBL" id="GFQ73581.1"/>
    </source>
</evidence>
<name>A0A8X6KH59_TRICU</name>
<comment type="caution">
    <text evidence="1">The sequence shown here is derived from an EMBL/GenBank/DDBJ whole genome shotgun (WGS) entry which is preliminary data.</text>
</comment>
<evidence type="ECO:0000313" key="2">
    <source>
        <dbReference type="Proteomes" id="UP000887116"/>
    </source>
</evidence>
<organism evidence="1 2">
    <name type="scientific">Trichonephila clavata</name>
    <name type="common">Joro spider</name>
    <name type="synonym">Nephila clavata</name>
    <dbReference type="NCBI Taxonomy" id="2740835"/>
    <lineage>
        <taxon>Eukaryota</taxon>
        <taxon>Metazoa</taxon>
        <taxon>Ecdysozoa</taxon>
        <taxon>Arthropoda</taxon>
        <taxon>Chelicerata</taxon>
        <taxon>Arachnida</taxon>
        <taxon>Araneae</taxon>
        <taxon>Araneomorphae</taxon>
        <taxon>Entelegynae</taxon>
        <taxon>Araneoidea</taxon>
        <taxon>Nephilidae</taxon>
        <taxon>Trichonephila</taxon>
    </lineage>
</organism>
<accession>A0A8X6KH59</accession>
<dbReference type="Proteomes" id="UP000887116">
    <property type="component" value="Unassembled WGS sequence"/>
</dbReference>
<dbReference type="OrthoDB" id="10602433at2759"/>
<keyword evidence="2" id="KW-1185">Reference proteome</keyword>
<sequence length="98" mass="10944">MGKRFLHFLFELGIPHRLFTASLCVLFIRICGSDRGDLIAAGIRSLEEMPPDAPGCNLVTAIRSISMGKTLDGDKAFELDSFGSFLIQRNRLLRYSTH</sequence>
<gene>
    <name evidence="1" type="ORF">TNCT_622441</name>
</gene>
<dbReference type="EMBL" id="BMAO01011426">
    <property type="protein sequence ID" value="GFQ73581.1"/>
    <property type="molecule type" value="Genomic_DNA"/>
</dbReference>
<protein>
    <submittedName>
        <fullName evidence="1">Uncharacterized protein</fullName>
    </submittedName>
</protein>
<reference evidence="1" key="1">
    <citation type="submission" date="2020-07" db="EMBL/GenBank/DDBJ databases">
        <title>Multicomponent nature underlies the extraordinary mechanical properties of spider dragline silk.</title>
        <authorList>
            <person name="Kono N."/>
            <person name="Nakamura H."/>
            <person name="Mori M."/>
            <person name="Yoshida Y."/>
            <person name="Ohtoshi R."/>
            <person name="Malay A.D."/>
            <person name="Moran D.A.P."/>
            <person name="Tomita M."/>
            <person name="Numata K."/>
            <person name="Arakawa K."/>
        </authorList>
    </citation>
    <scope>NUCLEOTIDE SEQUENCE</scope>
</reference>